<evidence type="ECO:0000256" key="1">
    <source>
        <dbReference type="ARBA" id="ARBA00006450"/>
    </source>
</evidence>
<proteinExistence type="inferred from homology"/>
<dbReference type="SUPFAM" id="SSF118001">
    <property type="entry name" value="YehU-like"/>
    <property type="match status" value="1"/>
</dbReference>
<dbReference type="Gene3D" id="1.10.10.610">
    <property type="entry name" value="YehU-like"/>
    <property type="match status" value="1"/>
</dbReference>
<name>A0ABU5BW93_9GAMM</name>
<sequence length="81" mass="9532">MLIPHTLLDPDTLQRLLEDFVTRDGTDNGYEATLQQRVERLRRQIERSEVLIVFHPETGDTSLAHRRDVPPELLRELRETL</sequence>
<accession>A0ABU5BW93</accession>
<dbReference type="InterPro" id="IPR010648">
    <property type="entry name" value="UPF0270"/>
</dbReference>
<dbReference type="EMBL" id="JAVRDO010000003">
    <property type="protein sequence ID" value="MDX9686807.1"/>
    <property type="molecule type" value="Genomic_DNA"/>
</dbReference>
<dbReference type="Pfam" id="PF06794">
    <property type="entry name" value="UPF0270"/>
    <property type="match status" value="1"/>
</dbReference>
<protein>
    <submittedName>
        <fullName evidence="2">YheU family protein</fullName>
    </submittedName>
</protein>
<evidence type="ECO:0000313" key="3">
    <source>
        <dbReference type="Proteomes" id="UP001281217"/>
    </source>
</evidence>
<dbReference type="InterPro" id="IPR036685">
    <property type="entry name" value="YehU-like_sf"/>
</dbReference>
<comment type="caution">
    <text evidence="2">The sequence shown here is derived from an EMBL/GenBank/DDBJ whole genome shotgun (WGS) entry which is preliminary data.</text>
</comment>
<keyword evidence="3" id="KW-1185">Reference proteome</keyword>
<gene>
    <name evidence="2" type="ORF">RED13_001224</name>
</gene>
<organism evidence="2 3">
    <name type="scientific">Halopseudomonas formosensis</name>
    <dbReference type="NCBI Taxonomy" id="1002526"/>
    <lineage>
        <taxon>Bacteria</taxon>
        <taxon>Pseudomonadati</taxon>
        <taxon>Pseudomonadota</taxon>
        <taxon>Gammaproteobacteria</taxon>
        <taxon>Pseudomonadales</taxon>
        <taxon>Pseudomonadaceae</taxon>
        <taxon>Halopseudomonas</taxon>
    </lineage>
</organism>
<evidence type="ECO:0000313" key="2">
    <source>
        <dbReference type="EMBL" id="MDX9686807.1"/>
    </source>
</evidence>
<comment type="similarity">
    <text evidence="1">Belongs to the UPF0270 family.</text>
</comment>
<dbReference type="Proteomes" id="UP001281217">
    <property type="component" value="Unassembled WGS sequence"/>
</dbReference>
<dbReference type="RefSeq" id="WP_273123200.1">
    <property type="nucleotide sequence ID" value="NZ_JAVRDO010000003.1"/>
</dbReference>
<reference evidence="3" key="1">
    <citation type="submission" date="2023-07" db="EMBL/GenBank/DDBJ databases">
        <authorList>
            <person name="de Witt J."/>
        </authorList>
    </citation>
    <scope>NUCLEOTIDE SEQUENCE [LARGE SCALE GENOMIC DNA]</scope>
    <source>
        <strain evidence="3">FZJ</strain>
    </source>
</reference>